<feature type="transmembrane region" description="Helical" evidence="7">
    <location>
        <begin position="162"/>
        <end position="182"/>
    </location>
</feature>
<dbReference type="PANTHER" id="PTHR30618:SF2">
    <property type="entry name" value="ALLANTOIN PERMEASE-RELATED"/>
    <property type="match status" value="1"/>
</dbReference>
<evidence type="ECO:0000256" key="2">
    <source>
        <dbReference type="ARBA" id="ARBA00008974"/>
    </source>
</evidence>
<comment type="caution">
    <text evidence="8">The sequence shown here is derived from an EMBL/GenBank/DDBJ whole genome shotgun (WGS) entry which is preliminary data.</text>
</comment>
<dbReference type="PANTHER" id="PTHR30618">
    <property type="entry name" value="NCS1 FAMILY PURINE/PYRIMIDINE TRANSPORTER"/>
    <property type="match status" value="1"/>
</dbReference>
<name>A0A4Z1NZQ2_9PEZI</name>
<proteinExistence type="inferred from homology"/>
<dbReference type="Pfam" id="PF02133">
    <property type="entry name" value="Transp_cyt_pur"/>
    <property type="match status" value="1"/>
</dbReference>
<accession>A0A4Z1NZQ2</accession>
<feature type="compositionally biased region" description="Polar residues" evidence="6">
    <location>
        <begin position="33"/>
        <end position="43"/>
    </location>
</feature>
<evidence type="ECO:0000256" key="1">
    <source>
        <dbReference type="ARBA" id="ARBA00004141"/>
    </source>
</evidence>
<feature type="transmembrane region" description="Helical" evidence="7">
    <location>
        <begin position="481"/>
        <end position="506"/>
    </location>
</feature>
<dbReference type="Proteomes" id="UP000298493">
    <property type="component" value="Unassembled WGS sequence"/>
</dbReference>
<evidence type="ECO:0000256" key="7">
    <source>
        <dbReference type="SAM" id="Phobius"/>
    </source>
</evidence>
<dbReference type="InterPro" id="IPR001248">
    <property type="entry name" value="Pur-cyt_permease"/>
</dbReference>
<dbReference type="InterPro" id="IPR012681">
    <property type="entry name" value="NCS1"/>
</dbReference>
<evidence type="ECO:0008006" key="10">
    <source>
        <dbReference type="Google" id="ProtNLM"/>
    </source>
</evidence>
<feature type="transmembrane region" description="Helical" evidence="7">
    <location>
        <begin position="457"/>
        <end position="475"/>
    </location>
</feature>
<evidence type="ECO:0000313" key="8">
    <source>
        <dbReference type="EMBL" id="TID19108.1"/>
    </source>
</evidence>
<feature type="transmembrane region" description="Helical" evidence="7">
    <location>
        <begin position="416"/>
        <end position="436"/>
    </location>
</feature>
<feature type="transmembrane region" description="Helical" evidence="7">
    <location>
        <begin position="327"/>
        <end position="347"/>
    </location>
</feature>
<comment type="subcellular location">
    <subcellularLocation>
        <location evidence="1">Membrane</location>
        <topology evidence="1">Multi-pass membrane protein</topology>
    </subcellularLocation>
</comment>
<keyword evidence="5 7" id="KW-0472">Membrane</keyword>
<dbReference type="CDD" id="cd11482">
    <property type="entry name" value="SLC-NCS1sbd_NRT1-like"/>
    <property type="match status" value="1"/>
</dbReference>
<protein>
    <recommendedName>
        <fullName evidence="10">Uracil permease</fullName>
    </recommendedName>
</protein>
<dbReference type="FunFam" id="1.10.4160.10:FF:000001">
    <property type="entry name" value="Uracil permease, putative"/>
    <property type="match status" value="1"/>
</dbReference>
<dbReference type="InterPro" id="IPR045225">
    <property type="entry name" value="Uracil/uridine/allantoin_perm"/>
</dbReference>
<dbReference type="EMBL" id="SNSC02000013">
    <property type="protein sequence ID" value="TID19108.1"/>
    <property type="molecule type" value="Genomic_DNA"/>
</dbReference>
<evidence type="ECO:0000256" key="3">
    <source>
        <dbReference type="ARBA" id="ARBA00022692"/>
    </source>
</evidence>
<gene>
    <name evidence="8" type="ORF">E6O75_ATG06229</name>
</gene>
<feature type="transmembrane region" description="Helical" evidence="7">
    <location>
        <begin position="536"/>
        <end position="558"/>
    </location>
</feature>
<organism evidence="8 9">
    <name type="scientific">Venturia nashicola</name>
    <dbReference type="NCBI Taxonomy" id="86259"/>
    <lineage>
        <taxon>Eukaryota</taxon>
        <taxon>Fungi</taxon>
        <taxon>Dikarya</taxon>
        <taxon>Ascomycota</taxon>
        <taxon>Pezizomycotina</taxon>
        <taxon>Dothideomycetes</taxon>
        <taxon>Pleosporomycetidae</taxon>
        <taxon>Venturiales</taxon>
        <taxon>Venturiaceae</taxon>
        <taxon>Venturia</taxon>
    </lineage>
</organism>
<keyword evidence="9" id="KW-1185">Reference proteome</keyword>
<dbReference type="GO" id="GO:0015205">
    <property type="term" value="F:nucleobase transmembrane transporter activity"/>
    <property type="evidence" value="ECO:0007669"/>
    <property type="project" value="TreeGrafter"/>
</dbReference>
<feature type="transmembrane region" description="Helical" evidence="7">
    <location>
        <begin position="564"/>
        <end position="584"/>
    </location>
</feature>
<dbReference type="AlphaFoldDB" id="A0A4Z1NZQ2"/>
<feature type="region of interest" description="Disordered" evidence="6">
    <location>
        <begin position="22"/>
        <end position="65"/>
    </location>
</feature>
<dbReference type="GO" id="GO:0005886">
    <property type="term" value="C:plasma membrane"/>
    <property type="evidence" value="ECO:0007669"/>
    <property type="project" value="TreeGrafter"/>
</dbReference>
<evidence type="ECO:0000256" key="5">
    <source>
        <dbReference type="ARBA" id="ARBA00023136"/>
    </source>
</evidence>
<dbReference type="NCBIfam" id="TIGR00800">
    <property type="entry name" value="ncs1"/>
    <property type="match status" value="1"/>
</dbReference>
<keyword evidence="3 7" id="KW-0812">Transmembrane</keyword>
<comment type="similarity">
    <text evidence="2">Belongs to the purine-cytosine permease (2.A.39) family.</text>
</comment>
<dbReference type="Gene3D" id="1.10.4160.10">
    <property type="entry name" value="Hydantoin permease"/>
    <property type="match status" value="1"/>
</dbReference>
<feature type="transmembrane region" description="Helical" evidence="7">
    <location>
        <begin position="368"/>
        <end position="392"/>
    </location>
</feature>
<evidence type="ECO:0000313" key="9">
    <source>
        <dbReference type="Proteomes" id="UP000298493"/>
    </source>
</evidence>
<evidence type="ECO:0000256" key="4">
    <source>
        <dbReference type="ARBA" id="ARBA00022989"/>
    </source>
</evidence>
<feature type="transmembrane region" description="Helical" evidence="7">
    <location>
        <begin position="287"/>
        <end position="307"/>
    </location>
</feature>
<feature type="transmembrane region" description="Helical" evidence="7">
    <location>
        <begin position="262"/>
        <end position="280"/>
    </location>
</feature>
<evidence type="ECO:0000256" key="6">
    <source>
        <dbReference type="SAM" id="MobiDB-lite"/>
    </source>
</evidence>
<sequence length="644" mass="71347">MSYFNSQFLSSSPIGSFYSLQTQEDVEPEQQPLIASSSPSLRPSTAFLDSRHRDQPSETSRNSTPVFQQYYHSQDESSCLDIIVEKIKDSKVAGFLDNFAVECEPGLTNTQLMLTNHDLKPVEPERRQWGAWSFTGLWIADSFNISTWMISSSMITSAGLSWWQSWLCVWIGYSISGLFVCLTGRIGAKYHIGFSVVTRSSFGIWGSLWPVFNRAVMACVWYGVQASIGGTCVKLMIRSIWSSYEDLPNTMPTSSGTNTRDFVAFLLFWIGSLPAIWLPVHKVRHLFTVKAFIVPVAGVAFFIWAIAKAHGLGPIVQQPSTATGPDLRWAIIRGVMSSIGNFAALIVNNPDFSRFARKPSDALWSQMFTIPIGFAFTSIIGIFVSSSSNVIYGKPVWNPLDLLDAFLEEGDTPTRFGVFIIAASFTLAQLGTNIAANSISAGTDMTAIAPRFLTIRRGGYICATIGLLICPWNLLQGDNQFMTYISAYSVFLSSVAGVIVCDYYLVRKGYIQVEDLYSGRRSGPYFFSYGFHWRAYAAYVAGILINIPGFLGACGWKVPKSADFIYNFNFFGGFTVSALMYWTLCRVSPIPACSNEWLEVETDGSTADREHDVENTSDTAREERVGKTLIGRENLGRKAGPVIA</sequence>
<keyword evidence="4 7" id="KW-1133">Transmembrane helix</keyword>
<reference evidence="8 9" key="1">
    <citation type="submission" date="2019-04" db="EMBL/GenBank/DDBJ databases">
        <title>High contiguity whole genome sequence and gene annotation resource for two Venturia nashicola isolates.</title>
        <authorList>
            <person name="Prokchorchik M."/>
            <person name="Won K."/>
            <person name="Lee Y."/>
            <person name="Choi E.D."/>
            <person name="Segonzac C."/>
            <person name="Sohn K.H."/>
        </authorList>
    </citation>
    <scope>NUCLEOTIDE SEQUENCE [LARGE SCALE GENOMIC DNA]</scope>
    <source>
        <strain evidence="8 9">PRI2</strain>
    </source>
</reference>